<organism evidence="1 2">
    <name type="scientific">Streptomyces virginiae</name>
    <name type="common">Streptomyces cinnamonensis</name>
    <dbReference type="NCBI Taxonomy" id="1961"/>
    <lineage>
        <taxon>Bacteria</taxon>
        <taxon>Bacillati</taxon>
        <taxon>Actinomycetota</taxon>
        <taxon>Actinomycetes</taxon>
        <taxon>Kitasatosporales</taxon>
        <taxon>Streptomycetaceae</taxon>
        <taxon>Streptomyces</taxon>
    </lineage>
</organism>
<sequence>MDPDEIAITARAFDLSEGLASIRPMARARLMAKRLEPHRSLAPVGALLERAKGWRVARVIRSRYSARPASIVNAMTSGES</sequence>
<gene>
    <name evidence="1" type="ORF">OG517_01555</name>
</gene>
<proteinExistence type="predicted"/>
<accession>A0ABZ1T518</accession>
<evidence type="ECO:0000313" key="2">
    <source>
        <dbReference type="Proteomes" id="UP001432039"/>
    </source>
</evidence>
<dbReference type="Proteomes" id="UP001432039">
    <property type="component" value="Chromosome"/>
</dbReference>
<dbReference type="RefSeq" id="WP_328959788.1">
    <property type="nucleotide sequence ID" value="NZ_CP108090.1"/>
</dbReference>
<evidence type="ECO:0000313" key="1">
    <source>
        <dbReference type="EMBL" id="WUQ10226.1"/>
    </source>
</evidence>
<keyword evidence="2" id="KW-1185">Reference proteome</keyword>
<name>A0ABZ1T518_STRVG</name>
<protein>
    <submittedName>
        <fullName evidence="1">Uncharacterized protein</fullName>
    </submittedName>
</protein>
<dbReference type="EMBL" id="CP108090">
    <property type="protein sequence ID" value="WUQ10226.1"/>
    <property type="molecule type" value="Genomic_DNA"/>
</dbReference>
<reference evidence="1" key="1">
    <citation type="submission" date="2022-10" db="EMBL/GenBank/DDBJ databases">
        <title>The complete genomes of actinobacterial strains from the NBC collection.</title>
        <authorList>
            <person name="Joergensen T.S."/>
            <person name="Alvarez Arevalo M."/>
            <person name="Sterndorff E.B."/>
            <person name="Faurdal D."/>
            <person name="Vuksanovic O."/>
            <person name="Mourched A.-S."/>
            <person name="Charusanti P."/>
            <person name="Shaw S."/>
            <person name="Blin K."/>
            <person name="Weber T."/>
        </authorList>
    </citation>
    <scope>NUCLEOTIDE SEQUENCE</scope>
    <source>
        <strain evidence="1">NBC_00248</strain>
    </source>
</reference>